<evidence type="ECO:0000259" key="1">
    <source>
        <dbReference type="PROSITE" id="PS51464"/>
    </source>
</evidence>
<protein>
    <submittedName>
        <fullName evidence="2">SIS domain-containing protein</fullName>
    </submittedName>
</protein>
<feature type="domain" description="SIS" evidence="1">
    <location>
        <begin position="68"/>
        <end position="229"/>
    </location>
</feature>
<dbReference type="PANTHER" id="PTHR30390:SF6">
    <property type="entry name" value="DNAA INITIATOR-ASSOCIATING PROTEIN DIAA"/>
    <property type="match status" value="1"/>
</dbReference>
<accession>A0ABY5GXX5</accession>
<organism evidence="2 3">
    <name type="scientific">Amphritea atlantica</name>
    <dbReference type="NCBI Taxonomy" id="355243"/>
    <lineage>
        <taxon>Bacteria</taxon>
        <taxon>Pseudomonadati</taxon>
        <taxon>Pseudomonadota</taxon>
        <taxon>Gammaproteobacteria</taxon>
        <taxon>Oceanospirillales</taxon>
        <taxon>Oceanospirillaceae</taxon>
        <taxon>Amphritea</taxon>
    </lineage>
</organism>
<dbReference type="InterPro" id="IPR001347">
    <property type="entry name" value="SIS_dom"/>
</dbReference>
<keyword evidence="3" id="KW-1185">Reference proteome</keyword>
<dbReference type="CDD" id="cd05006">
    <property type="entry name" value="SIS_GmhA"/>
    <property type="match status" value="1"/>
</dbReference>
<dbReference type="PROSITE" id="PS51464">
    <property type="entry name" value="SIS"/>
    <property type="match status" value="1"/>
</dbReference>
<dbReference type="InterPro" id="IPR035461">
    <property type="entry name" value="GmhA/DiaA"/>
</dbReference>
<sequence length="238" mass="25494">MTDAKDTNSMLNALYPFSGSAAGNKPDVRDKSAELLDSIKIKTAESIAAKQAFFAEYSEMLAEIANTIAQSYRTGGRLLTAGNGGSSCDAAHLALEFMHPVTTGRPALPAINLSQDSAMLTAVSNDVGFHHVLKRQLLALAKAEDVLVVFSTSGNSENLTTACEKAKQLGLRVIAFSGGDGGELATNKAVDHCLIVKTDSVHRIQECHLVCYHILWDLVHTLLADERGFLGEHGRQLD</sequence>
<dbReference type="Pfam" id="PF13580">
    <property type="entry name" value="SIS_2"/>
    <property type="match status" value="1"/>
</dbReference>
<evidence type="ECO:0000313" key="3">
    <source>
        <dbReference type="Proteomes" id="UP001059950"/>
    </source>
</evidence>
<dbReference type="Gene3D" id="3.40.50.10490">
    <property type="entry name" value="Glucose-6-phosphate isomerase like protein, domain 1"/>
    <property type="match status" value="1"/>
</dbReference>
<dbReference type="PANTHER" id="PTHR30390">
    <property type="entry name" value="SEDOHEPTULOSE 7-PHOSPHATE ISOMERASE / DNAA INITIATOR-ASSOCIATING FACTOR FOR REPLICATION INITIATION"/>
    <property type="match status" value="1"/>
</dbReference>
<proteinExistence type="predicted"/>
<dbReference type="Proteomes" id="UP001059950">
    <property type="component" value="Chromosome"/>
</dbReference>
<gene>
    <name evidence="2" type="ORF">KDX31_04480</name>
</gene>
<reference evidence="2" key="1">
    <citation type="submission" date="2021-04" db="EMBL/GenBank/DDBJ databases">
        <title>Oceanospirillales bacteria with DddD are important DMSP degraders in coastal seawater.</title>
        <authorList>
            <person name="Liu J."/>
        </authorList>
    </citation>
    <scope>NUCLEOTIDE SEQUENCE</scope>
    <source>
        <strain evidence="2">GY6</strain>
    </source>
</reference>
<dbReference type="EMBL" id="CP073344">
    <property type="protein sequence ID" value="UTW04278.1"/>
    <property type="molecule type" value="Genomic_DNA"/>
</dbReference>
<name>A0ABY5GXX5_9GAMM</name>
<dbReference type="SUPFAM" id="SSF53697">
    <property type="entry name" value="SIS domain"/>
    <property type="match status" value="1"/>
</dbReference>
<evidence type="ECO:0000313" key="2">
    <source>
        <dbReference type="EMBL" id="UTW04278.1"/>
    </source>
</evidence>
<dbReference type="InterPro" id="IPR046348">
    <property type="entry name" value="SIS_dom_sf"/>
</dbReference>
<dbReference type="InterPro" id="IPR050099">
    <property type="entry name" value="SIS_GmhA/DiaA_subfam"/>
</dbReference>